<organism evidence="1 2">
    <name type="scientific">Thalassomonas viridans</name>
    <dbReference type="NCBI Taxonomy" id="137584"/>
    <lineage>
        <taxon>Bacteria</taxon>
        <taxon>Pseudomonadati</taxon>
        <taxon>Pseudomonadota</taxon>
        <taxon>Gammaproteobacteria</taxon>
        <taxon>Alteromonadales</taxon>
        <taxon>Colwelliaceae</taxon>
        <taxon>Thalassomonas</taxon>
    </lineage>
</organism>
<name>A0AAE9Z000_9GAMM</name>
<dbReference type="Gene3D" id="1.25.40.10">
    <property type="entry name" value="Tetratricopeptide repeat domain"/>
    <property type="match status" value="2"/>
</dbReference>
<dbReference type="Pfam" id="PF12895">
    <property type="entry name" value="ANAPC3"/>
    <property type="match status" value="1"/>
</dbReference>
<proteinExistence type="predicted"/>
<dbReference type="RefSeq" id="WP_053046415.1">
    <property type="nucleotide sequence ID" value="NZ_CP059733.1"/>
</dbReference>
<dbReference type="AlphaFoldDB" id="A0AAE9Z000"/>
<dbReference type="Proteomes" id="UP000032352">
    <property type="component" value="Chromosome"/>
</dbReference>
<reference evidence="1 2" key="2">
    <citation type="journal article" date="2022" name="Mar. Drugs">
        <title>Bioassay-Guided Fractionation Leads to the Detection of Cholic Acid Generated by the Rare Thalassomonas sp.</title>
        <authorList>
            <person name="Pheiffer F."/>
            <person name="Schneider Y.K."/>
            <person name="Hansen E.H."/>
            <person name="Andersen J.H."/>
            <person name="Isaksson J."/>
            <person name="Busche T."/>
            <person name="R C."/>
            <person name="Kalinowski J."/>
            <person name="Zyl L.V."/>
            <person name="Trindade M."/>
        </authorList>
    </citation>
    <scope>NUCLEOTIDE SEQUENCE [LARGE SCALE GENOMIC DNA]</scope>
    <source>
        <strain evidence="1 2">XOM25</strain>
    </source>
</reference>
<dbReference type="InterPro" id="IPR011990">
    <property type="entry name" value="TPR-like_helical_dom_sf"/>
</dbReference>
<dbReference type="InterPro" id="IPR019734">
    <property type="entry name" value="TPR_rpt"/>
</dbReference>
<dbReference type="SUPFAM" id="SSF81901">
    <property type="entry name" value="HCP-like"/>
    <property type="match status" value="1"/>
</dbReference>
<protein>
    <submittedName>
        <fullName evidence="1">Tetratricopeptide repeat protein</fullName>
    </submittedName>
</protein>
<evidence type="ECO:0000313" key="1">
    <source>
        <dbReference type="EMBL" id="WDE04281.1"/>
    </source>
</evidence>
<dbReference type="Pfam" id="PF13432">
    <property type="entry name" value="TPR_16"/>
    <property type="match status" value="2"/>
</dbReference>
<accession>A0AAE9Z000</accession>
<dbReference type="EMBL" id="CP059733">
    <property type="protein sequence ID" value="WDE04281.1"/>
    <property type="molecule type" value="Genomic_DNA"/>
</dbReference>
<sequence>MNNKTRLGMVLAAGFLYTAPMVLDMVSGIGFTAMAQAAEAPAAKQKKSVKVPAMRDRVYTQLARAQKLADEGDRATGFAVLDKVKARLDSLNSYEKAMLFNFYGFMHYGGDDIKSAIASFEQVVQEQQIPESLLLSTSYSLAQLNMQQQNYAGALNWLEKWQTANSKPLTPNQQILMAQVHFQLKQYQASIGYIEQAIAAAVGAGEIPKENWLVLQRAAYYELGQSDKVTSVMEALVRYYDKPQYWLQLGGMYGETGQEKKQLAVMEAAWQAGYIAKSTDIITLAQLYLYHGVPYKAAKLLDEAIEKGEVIAQTQYLDLLAQAYLQAKEDQAAIPVLQKAAEIADNGKFDEKLAQAYLNLEQWPQAIASAEKALERGQLNQAANMYLVLGMAQFNLQNYDQAILALESAGEQAAKSGQSQKMARQWLAYVKREKGQQMKLAKL</sequence>
<gene>
    <name evidence="1" type="ORF">SG34_023525</name>
</gene>
<dbReference type="SMART" id="SM00028">
    <property type="entry name" value="TPR"/>
    <property type="match status" value="6"/>
</dbReference>
<keyword evidence="2" id="KW-1185">Reference proteome</keyword>
<evidence type="ECO:0000313" key="2">
    <source>
        <dbReference type="Proteomes" id="UP000032352"/>
    </source>
</evidence>
<reference evidence="1 2" key="1">
    <citation type="journal article" date="2015" name="Genome Announc.">
        <title>Draft Genome Sequences of Marine Isolates of Thalassomonas viridans and Thalassomonas actiniarum.</title>
        <authorList>
            <person name="Olonade I."/>
            <person name="van Zyl L.J."/>
            <person name="Trindade M."/>
        </authorList>
    </citation>
    <scope>NUCLEOTIDE SEQUENCE [LARGE SCALE GENOMIC DNA]</scope>
    <source>
        <strain evidence="1 2">XOM25</strain>
    </source>
</reference>
<dbReference type="KEGG" id="tvd:SG34_023525"/>